<dbReference type="Gene3D" id="3.40.50.720">
    <property type="entry name" value="NAD(P)-binding Rossmann-like Domain"/>
    <property type="match status" value="1"/>
</dbReference>
<dbReference type="CDD" id="cd05233">
    <property type="entry name" value="SDR_c"/>
    <property type="match status" value="1"/>
</dbReference>
<dbReference type="InterPro" id="IPR002347">
    <property type="entry name" value="SDR_fam"/>
</dbReference>
<gene>
    <name evidence="3" type="ORF">G3R48_10665</name>
</gene>
<name>A0ABS5I547_9GAMM</name>
<dbReference type="Pfam" id="PF00106">
    <property type="entry name" value="adh_short"/>
    <property type="match status" value="1"/>
</dbReference>
<dbReference type="InterPro" id="IPR050259">
    <property type="entry name" value="SDR"/>
</dbReference>
<reference evidence="3 4" key="1">
    <citation type="submission" date="2020-02" db="EMBL/GenBank/DDBJ databases">
        <title>Shewanella WXL01 sp. nov., a marine bacterium isolated from green algae in Luhuitou Fringing Reef (Northern South China Sea).</title>
        <authorList>
            <person name="Wang X."/>
        </authorList>
    </citation>
    <scope>NUCLEOTIDE SEQUENCE [LARGE SCALE GENOMIC DNA]</scope>
    <source>
        <strain evidence="3 4">MCCC 1A01895</strain>
    </source>
</reference>
<dbReference type="PANTHER" id="PTHR42879">
    <property type="entry name" value="3-OXOACYL-(ACYL-CARRIER-PROTEIN) REDUCTASE"/>
    <property type="match status" value="1"/>
</dbReference>
<evidence type="ECO:0000313" key="4">
    <source>
        <dbReference type="Proteomes" id="UP000811844"/>
    </source>
</evidence>
<protein>
    <submittedName>
        <fullName evidence="3">SDR family oxidoreductase</fullName>
    </submittedName>
</protein>
<proteinExistence type="inferred from homology"/>
<keyword evidence="4" id="KW-1185">Reference proteome</keyword>
<dbReference type="PRINTS" id="PR00081">
    <property type="entry name" value="GDHRDH"/>
</dbReference>
<evidence type="ECO:0000256" key="1">
    <source>
        <dbReference type="ARBA" id="ARBA00006484"/>
    </source>
</evidence>
<evidence type="ECO:0000256" key="2">
    <source>
        <dbReference type="RuleBase" id="RU000363"/>
    </source>
</evidence>
<dbReference type="SUPFAM" id="SSF51735">
    <property type="entry name" value="NAD(P)-binding Rossmann-fold domains"/>
    <property type="match status" value="1"/>
</dbReference>
<organism evidence="3 4">
    <name type="scientific">Shewanella intestini</name>
    <dbReference type="NCBI Taxonomy" id="2017544"/>
    <lineage>
        <taxon>Bacteria</taxon>
        <taxon>Pseudomonadati</taxon>
        <taxon>Pseudomonadota</taxon>
        <taxon>Gammaproteobacteria</taxon>
        <taxon>Alteromonadales</taxon>
        <taxon>Shewanellaceae</taxon>
        <taxon>Shewanella</taxon>
    </lineage>
</organism>
<dbReference type="RefSeq" id="WP_153664919.1">
    <property type="nucleotide sequence ID" value="NZ_JAAIKR010000009.1"/>
</dbReference>
<evidence type="ECO:0000313" key="3">
    <source>
        <dbReference type="EMBL" id="MBR9728435.1"/>
    </source>
</evidence>
<dbReference type="InterPro" id="IPR036291">
    <property type="entry name" value="NAD(P)-bd_dom_sf"/>
</dbReference>
<comment type="similarity">
    <text evidence="1 2">Belongs to the short-chain dehydrogenases/reductases (SDR) family.</text>
</comment>
<dbReference type="Proteomes" id="UP000811844">
    <property type="component" value="Unassembled WGS sequence"/>
</dbReference>
<sequence length="262" mass="27988">MNLHLSNKLALVTASTGGIGLAIATSLAAEGAEVIVNGRSSQSVEQAMNTIKATVPNATLHSLVADNATAEGNAATVAAYPSVDILINNLGIYESVEFLQSTDEQWQNILEVNVMSGVRLSRHYLGSMLKQDSGRIIFISSESAVNPAPEMAHYSATKTMQMTLSRSMAELTKGTQVTVNTVMPGSTRTEGVQKFVQNLFPELEYAEAERKFMADNRATSLIARLIDPQEIADFTTFLSSPLSAAMNGAAVRVDGGIVRSVF</sequence>
<dbReference type="EMBL" id="JAAIKR010000009">
    <property type="protein sequence ID" value="MBR9728435.1"/>
    <property type="molecule type" value="Genomic_DNA"/>
</dbReference>
<dbReference type="PRINTS" id="PR00080">
    <property type="entry name" value="SDRFAMILY"/>
</dbReference>
<accession>A0ABS5I547</accession>
<comment type="caution">
    <text evidence="3">The sequence shown here is derived from an EMBL/GenBank/DDBJ whole genome shotgun (WGS) entry which is preliminary data.</text>
</comment>